<reference evidence="2 3" key="1">
    <citation type="journal article" date="2009" name="Proc. Natl. Acad. Sci. U.S.A.">
        <title>The genomic basis of trophic strategy in marine bacteria.</title>
        <authorList>
            <person name="Lauro F.M."/>
            <person name="McDougald D."/>
            <person name="Thomas T."/>
            <person name="Williams T.J."/>
            <person name="Egan S."/>
            <person name="Rice S."/>
            <person name="DeMaere M.Z."/>
            <person name="Ting L."/>
            <person name="Ertan H."/>
            <person name="Johnson J."/>
            <person name="Ferriera S."/>
            <person name="Lapidus A."/>
            <person name="Anderson I."/>
            <person name="Kyrpides N."/>
            <person name="Munk A.C."/>
            <person name="Detter C."/>
            <person name="Han C.S."/>
            <person name="Brown M.V."/>
            <person name="Robb F.T."/>
            <person name="Kjelleberg S."/>
            <person name="Cavicchioli R."/>
        </authorList>
    </citation>
    <scope>NUCLEOTIDE SEQUENCE [LARGE SCALE GENOMIC DNA]</scope>
    <source>
        <strain evidence="3">DSM 13593 / LMG 18877 / RB2256</strain>
    </source>
</reference>
<evidence type="ECO:0000256" key="1">
    <source>
        <dbReference type="SAM" id="MobiDB-lite"/>
    </source>
</evidence>
<evidence type="ECO:0000313" key="2">
    <source>
        <dbReference type="EMBL" id="ABF54335.1"/>
    </source>
</evidence>
<accession>Q1GPT7</accession>
<dbReference type="Proteomes" id="UP000006578">
    <property type="component" value="Chromosome"/>
</dbReference>
<dbReference type="AlphaFoldDB" id="Q1GPT7"/>
<feature type="compositionally biased region" description="Basic residues" evidence="1">
    <location>
        <begin position="76"/>
        <end position="85"/>
    </location>
</feature>
<name>Q1GPT7_SPHAL</name>
<proteinExistence type="predicted"/>
<protein>
    <submittedName>
        <fullName evidence="2">Uncharacterized protein</fullName>
    </submittedName>
</protein>
<dbReference type="KEGG" id="sal:Sala_2629"/>
<feature type="region of interest" description="Disordered" evidence="1">
    <location>
        <begin position="1"/>
        <end position="23"/>
    </location>
</feature>
<dbReference type="EMBL" id="CP000356">
    <property type="protein sequence ID" value="ABF54335.1"/>
    <property type="molecule type" value="Genomic_DNA"/>
</dbReference>
<gene>
    <name evidence="2" type="ordered locus">Sala_2629</name>
</gene>
<keyword evidence="3" id="KW-1185">Reference proteome</keyword>
<feature type="region of interest" description="Disordered" evidence="1">
    <location>
        <begin position="49"/>
        <end position="85"/>
    </location>
</feature>
<evidence type="ECO:0000313" key="3">
    <source>
        <dbReference type="Proteomes" id="UP000006578"/>
    </source>
</evidence>
<organism evidence="2 3">
    <name type="scientific">Sphingopyxis alaskensis (strain DSM 13593 / LMG 18877 / RB2256)</name>
    <name type="common">Sphingomonas alaskensis</name>
    <dbReference type="NCBI Taxonomy" id="317655"/>
    <lineage>
        <taxon>Bacteria</taxon>
        <taxon>Pseudomonadati</taxon>
        <taxon>Pseudomonadota</taxon>
        <taxon>Alphaproteobacteria</taxon>
        <taxon>Sphingomonadales</taxon>
        <taxon>Sphingomonadaceae</taxon>
        <taxon>Sphingopyxis</taxon>
    </lineage>
</organism>
<sequence>MARREIQGNGIGQDPDIKDSGERVLEDCLGSGPVLSRTASHRVPATGLGSACRFQAPGRRQSVGRSSAQTGDRLLSHHRHSSREA</sequence>
<dbReference type="HOGENOM" id="CLU_2510961_0_0_5"/>